<gene>
    <name evidence="2" type="ORF">SAY87_009595</name>
</gene>
<name>A0AAN7PY78_9MYRT</name>
<feature type="domain" description="Protein ENHANCED DISEASE RESISTANCE 2 C-terminal" evidence="1">
    <location>
        <begin position="26"/>
        <end position="240"/>
    </location>
</feature>
<dbReference type="InterPro" id="IPR009769">
    <property type="entry name" value="EDR2_C"/>
</dbReference>
<dbReference type="PANTHER" id="PTHR12136">
    <property type="entry name" value="ENHANCED DISEASE RESISTANCE-RELATED"/>
    <property type="match status" value="1"/>
</dbReference>
<sequence length="249" mass="27419">MASWVHECIHGGSLKRVDLETGTNGWASPPGNLFPVRSEQYLTKRVKSPSEDCLLSLVGVDWLKSSARIDNVLGRRDNRVALALRKAQAAGASRQSFIFAINLQLPAKEHLSQVFYFATEESIPVGSLLHRFINGSDSFRNSRFKIVNNIVKGPWIVKKAVGKHGTCLIGNALTCSYHRGEKYFEIDVDVGSSKLAKTMFHLVLGHVTSVSIDMGFLVEGKTEEELPERLIGAVRLSHLDTSSAEDIDG</sequence>
<accession>A0AAN7PY78</accession>
<protein>
    <recommendedName>
        <fullName evidence="1">Protein ENHANCED DISEASE RESISTANCE 2 C-terminal domain-containing protein</fullName>
    </recommendedName>
</protein>
<evidence type="ECO:0000313" key="2">
    <source>
        <dbReference type="EMBL" id="KAK4755838.1"/>
    </source>
</evidence>
<evidence type="ECO:0000313" key="3">
    <source>
        <dbReference type="Proteomes" id="UP001345219"/>
    </source>
</evidence>
<organism evidence="2 3">
    <name type="scientific">Trapa incisa</name>
    <dbReference type="NCBI Taxonomy" id="236973"/>
    <lineage>
        <taxon>Eukaryota</taxon>
        <taxon>Viridiplantae</taxon>
        <taxon>Streptophyta</taxon>
        <taxon>Embryophyta</taxon>
        <taxon>Tracheophyta</taxon>
        <taxon>Spermatophyta</taxon>
        <taxon>Magnoliopsida</taxon>
        <taxon>eudicotyledons</taxon>
        <taxon>Gunneridae</taxon>
        <taxon>Pentapetalae</taxon>
        <taxon>rosids</taxon>
        <taxon>malvids</taxon>
        <taxon>Myrtales</taxon>
        <taxon>Lythraceae</taxon>
        <taxon>Trapa</taxon>
    </lineage>
</organism>
<keyword evidence="3" id="KW-1185">Reference proteome</keyword>
<dbReference type="InterPro" id="IPR045096">
    <property type="entry name" value="EDR2-like"/>
</dbReference>
<dbReference type="Pfam" id="PF07059">
    <property type="entry name" value="EDR2_C"/>
    <property type="match status" value="1"/>
</dbReference>
<dbReference type="PANTHER" id="PTHR12136:SF91">
    <property type="entry name" value="PROTEIN ENHANCED DISEASE RESISTANCE 2-LIKE"/>
    <property type="match status" value="1"/>
</dbReference>
<proteinExistence type="predicted"/>
<dbReference type="AlphaFoldDB" id="A0AAN7PY78"/>
<reference evidence="2 3" key="1">
    <citation type="journal article" date="2023" name="Hortic Res">
        <title>Pangenome of water caltrop reveals structural variations and asymmetric subgenome divergence after allopolyploidization.</title>
        <authorList>
            <person name="Zhang X."/>
            <person name="Chen Y."/>
            <person name="Wang L."/>
            <person name="Yuan Y."/>
            <person name="Fang M."/>
            <person name="Shi L."/>
            <person name="Lu R."/>
            <person name="Comes H.P."/>
            <person name="Ma Y."/>
            <person name="Chen Y."/>
            <person name="Huang G."/>
            <person name="Zhou Y."/>
            <person name="Zheng Z."/>
            <person name="Qiu Y."/>
        </authorList>
    </citation>
    <scope>NUCLEOTIDE SEQUENCE [LARGE SCALE GENOMIC DNA]</scope>
    <source>
        <tissue evidence="2">Roots</tissue>
    </source>
</reference>
<comment type="caution">
    <text evidence="2">The sequence shown here is derived from an EMBL/GenBank/DDBJ whole genome shotgun (WGS) entry which is preliminary data.</text>
</comment>
<dbReference type="EMBL" id="JAXIOK010000014">
    <property type="protein sequence ID" value="KAK4755838.1"/>
    <property type="molecule type" value="Genomic_DNA"/>
</dbReference>
<evidence type="ECO:0000259" key="1">
    <source>
        <dbReference type="Pfam" id="PF07059"/>
    </source>
</evidence>
<dbReference type="Proteomes" id="UP001345219">
    <property type="component" value="Chromosome 8"/>
</dbReference>